<evidence type="ECO:0000313" key="2">
    <source>
        <dbReference type="Proteomes" id="UP001152607"/>
    </source>
</evidence>
<comment type="caution">
    <text evidence="1">The sequence shown here is derived from an EMBL/GenBank/DDBJ whole genome shotgun (WGS) entry which is preliminary data.</text>
</comment>
<gene>
    <name evidence="1" type="ORF">PDIGIT_LOCUS5875</name>
</gene>
<dbReference type="AlphaFoldDB" id="A0A9W4UAS3"/>
<proteinExistence type="predicted"/>
<name>A0A9W4UAS3_9PLEO</name>
<evidence type="ECO:0000313" key="1">
    <source>
        <dbReference type="EMBL" id="CAI6332843.1"/>
    </source>
</evidence>
<dbReference type="EMBL" id="CAOQHR010000003">
    <property type="protein sequence ID" value="CAI6332843.1"/>
    <property type="molecule type" value="Genomic_DNA"/>
</dbReference>
<reference evidence="1" key="1">
    <citation type="submission" date="2023-01" db="EMBL/GenBank/DDBJ databases">
        <authorList>
            <person name="Van Ghelder C."/>
            <person name="Rancurel C."/>
        </authorList>
    </citation>
    <scope>NUCLEOTIDE SEQUENCE</scope>
    <source>
        <strain evidence="1">CNCM I-4278</strain>
    </source>
</reference>
<dbReference type="Proteomes" id="UP001152607">
    <property type="component" value="Unassembled WGS sequence"/>
</dbReference>
<organism evidence="1 2">
    <name type="scientific">Periconia digitata</name>
    <dbReference type="NCBI Taxonomy" id="1303443"/>
    <lineage>
        <taxon>Eukaryota</taxon>
        <taxon>Fungi</taxon>
        <taxon>Dikarya</taxon>
        <taxon>Ascomycota</taxon>
        <taxon>Pezizomycotina</taxon>
        <taxon>Dothideomycetes</taxon>
        <taxon>Pleosporomycetidae</taxon>
        <taxon>Pleosporales</taxon>
        <taxon>Massarineae</taxon>
        <taxon>Periconiaceae</taxon>
        <taxon>Periconia</taxon>
    </lineage>
</organism>
<keyword evidence="2" id="KW-1185">Reference proteome</keyword>
<accession>A0A9W4UAS3</accession>
<protein>
    <submittedName>
        <fullName evidence="1">Uncharacterized protein</fullName>
    </submittedName>
</protein>
<sequence>MHSTAAVSCGSSKEREEGFCSGGSTYLKLPRNGVAKPIRLTAHNDLVHRLDPLRLPIGALELQVGKLSIFQVFRDVVDVVHRARHAWKRRCGVSCIRLYLFPKVELDDKMSSHGSEVEVDVDVDEEIREGEGGSFICMHCVRWVNECEL</sequence>